<dbReference type="InterPro" id="IPR025661">
    <property type="entry name" value="Pept_asp_AS"/>
</dbReference>
<accession>A0A8D8U4L0</accession>
<dbReference type="InterPro" id="IPR038765">
    <property type="entry name" value="Papain-like_cys_pep_sf"/>
</dbReference>
<dbReference type="SUPFAM" id="SSF54001">
    <property type="entry name" value="Cysteine proteinases"/>
    <property type="match status" value="1"/>
</dbReference>
<feature type="domain" description="Cathepsin propeptide inhibitor" evidence="4">
    <location>
        <begin position="59"/>
        <end position="116"/>
    </location>
</feature>
<dbReference type="Pfam" id="PF08246">
    <property type="entry name" value="Inhibitor_I29"/>
    <property type="match status" value="1"/>
</dbReference>
<sequence>MNLCVSLKVLLIFGVSAVYCEKITYREAEQIFQKVLSSKEEFQDDSQSRSIFSALAGRFTSFMRDHDKVYDSEDELFQRNENFIANVDLVEDISIADRGTARYGINKFSDLSAEELQQRAGLNINWKGIRVLKDNFGSSLQEDNNRTELEKQSVNTAINWKKREPKSLDWRDKGVISKVKNQGECSSCWAFSSVGVVEAMNAIARNDLVELSVQQLVDCDKSNEGCEGGIMDNAFDYIIQNGGVESEGDYPYRGYQSDSGCKVNAGDTKTKYGLKKYTRITKGGEEEMKKWVAQHGPLSVGINANGIFFYTGGIIDLNKVSCNPKDQNHALIVVGYGEEKKRFGKTIPYWIVRNTWGEDWGEKGYFRMKRGANICGISEFVHGVEVKKEEHEAQNVNNNRNEKNTLWDYLDC</sequence>
<dbReference type="AlphaFoldDB" id="A0A8D8U4L0"/>
<keyword evidence="2" id="KW-0732">Signal</keyword>
<feature type="chain" id="PRO_5034391132" evidence="2">
    <location>
        <begin position="21"/>
        <end position="412"/>
    </location>
</feature>
<dbReference type="EMBL" id="HBUF01331896">
    <property type="protein sequence ID" value="CAG6697121.1"/>
    <property type="molecule type" value="Transcribed_RNA"/>
</dbReference>
<dbReference type="GO" id="GO:0008234">
    <property type="term" value="F:cysteine-type peptidase activity"/>
    <property type="evidence" value="ECO:0007669"/>
    <property type="project" value="InterPro"/>
</dbReference>
<dbReference type="SMART" id="SM00645">
    <property type="entry name" value="Pept_C1"/>
    <property type="match status" value="1"/>
</dbReference>
<protein>
    <submittedName>
        <fullName evidence="5">Cysteine proteinase CG12163</fullName>
    </submittedName>
</protein>
<organism evidence="5">
    <name type="scientific">Cacopsylla melanoneura</name>
    <dbReference type="NCBI Taxonomy" id="428564"/>
    <lineage>
        <taxon>Eukaryota</taxon>
        <taxon>Metazoa</taxon>
        <taxon>Ecdysozoa</taxon>
        <taxon>Arthropoda</taxon>
        <taxon>Hexapoda</taxon>
        <taxon>Insecta</taxon>
        <taxon>Pterygota</taxon>
        <taxon>Neoptera</taxon>
        <taxon>Paraneoptera</taxon>
        <taxon>Hemiptera</taxon>
        <taxon>Sternorrhyncha</taxon>
        <taxon>Psylloidea</taxon>
        <taxon>Psyllidae</taxon>
        <taxon>Psyllinae</taxon>
        <taxon>Cacopsylla</taxon>
    </lineage>
</organism>
<evidence type="ECO:0000259" key="4">
    <source>
        <dbReference type="SMART" id="SM00848"/>
    </source>
</evidence>
<dbReference type="InterPro" id="IPR000668">
    <property type="entry name" value="Peptidase_C1A_C"/>
</dbReference>
<evidence type="ECO:0000313" key="5">
    <source>
        <dbReference type="EMBL" id="CAG6697121.1"/>
    </source>
</evidence>
<dbReference type="CDD" id="cd02248">
    <property type="entry name" value="Peptidase_C1A"/>
    <property type="match status" value="1"/>
</dbReference>
<dbReference type="InterPro" id="IPR039417">
    <property type="entry name" value="Peptidase_C1A_papain-like"/>
</dbReference>
<comment type="similarity">
    <text evidence="1">Belongs to the peptidase C1 family.</text>
</comment>
<dbReference type="FunFam" id="3.90.70.10:FF:000103">
    <property type="entry name" value="Hypothetical LOC496748"/>
    <property type="match status" value="1"/>
</dbReference>
<name>A0A8D8U4L0_9HEMI</name>
<dbReference type="PANTHER" id="PTHR12411">
    <property type="entry name" value="CYSTEINE PROTEASE FAMILY C1-RELATED"/>
    <property type="match status" value="1"/>
</dbReference>
<feature type="signal peptide" evidence="2">
    <location>
        <begin position="1"/>
        <end position="20"/>
    </location>
</feature>
<dbReference type="InterPro" id="IPR013201">
    <property type="entry name" value="Prot_inhib_I29"/>
</dbReference>
<dbReference type="GO" id="GO:0006508">
    <property type="term" value="P:proteolysis"/>
    <property type="evidence" value="ECO:0007669"/>
    <property type="project" value="InterPro"/>
</dbReference>
<evidence type="ECO:0000256" key="1">
    <source>
        <dbReference type="ARBA" id="ARBA00008455"/>
    </source>
</evidence>
<proteinExistence type="inferred from homology"/>
<evidence type="ECO:0000256" key="2">
    <source>
        <dbReference type="SAM" id="SignalP"/>
    </source>
</evidence>
<dbReference type="PROSITE" id="PS00640">
    <property type="entry name" value="THIOL_PROTEASE_ASN"/>
    <property type="match status" value="1"/>
</dbReference>
<dbReference type="InterPro" id="IPR013128">
    <property type="entry name" value="Peptidase_C1A"/>
</dbReference>
<dbReference type="SMART" id="SM00848">
    <property type="entry name" value="Inhibitor_I29"/>
    <property type="match status" value="1"/>
</dbReference>
<dbReference type="PRINTS" id="PR00705">
    <property type="entry name" value="PAPAIN"/>
</dbReference>
<feature type="domain" description="Peptidase C1A papain C-terminal" evidence="3">
    <location>
        <begin position="164"/>
        <end position="385"/>
    </location>
</feature>
<reference evidence="5" key="1">
    <citation type="submission" date="2021-05" db="EMBL/GenBank/DDBJ databases">
        <authorList>
            <person name="Alioto T."/>
            <person name="Alioto T."/>
            <person name="Gomez Garrido J."/>
        </authorList>
    </citation>
    <scope>NUCLEOTIDE SEQUENCE</scope>
</reference>
<dbReference type="Pfam" id="PF00112">
    <property type="entry name" value="Peptidase_C1"/>
    <property type="match status" value="1"/>
</dbReference>
<dbReference type="Gene3D" id="3.90.70.10">
    <property type="entry name" value="Cysteine proteinases"/>
    <property type="match status" value="1"/>
</dbReference>
<evidence type="ECO:0000259" key="3">
    <source>
        <dbReference type="SMART" id="SM00645"/>
    </source>
</evidence>